<dbReference type="AlphaFoldDB" id="A0A7T6XF11"/>
<keyword evidence="6" id="KW-0234">DNA repair</keyword>
<reference evidence="11 12" key="1">
    <citation type="submission" date="2020-08" db="EMBL/GenBank/DDBJ databases">
        <title>The completed genome sequence of the pathogenic ascomycete fungus Penicillium digitatum.</title>
        <authorList>
            <person name="Wang M."/>
        </authorList>
    </citation>
    <scope>NUCLEOTIDE SEQUENCE [LARGE SCALE GENOMIC DNA]</scope>
    <source>
        <strain evidence="11 12">PdW03</strain>
    </source>
</reference>
<dbReference type="GO" id="GO:0043111">
    <property type="term" value="P:replication fork arrest"/>
    <property type="evidence" value="ECO:0007669"/>
    <property type="project" value="TreeGrafter"/>
</dbReference>
<evidence type="ECO:0000256" key="9">
    <source>
        <dbReference type="ARBA" id="ARBA00023306"/>
    </source>
</evidence>
<gene>
    <name evidence="11" type="ORF">Pdw03_2750</name>
</gene>
<evidence type="ECO:0000256" key="8">
    <source>
        <dbReference type="ARBA" id="ARBA00023254"/>
    </source>
</evidence>
<dbReference type="VEuPathDB" id="FungiDB:PDIP_15880"/>
<evidence type="ECO:0000313" key="12">
    <source>
        <dbReference type="Proteomes" id="UP000595662"/>
    </source>
</evidence>
<evidence type="ECO:0000256" key="6">
    <source>
        <dbReference type="ARBA" id="ARBA00023204"/>
    </source>
</evidence>
<evidence type="ECO:0000256" key="1">
    <source>
        <dbReference type="ARBA" id="ARBA00004123"/>
    </source>
</evidence>
<dbReference type="InterPro" id="IPR044998">
    <property type="entry name" value="Timeless"/>
</dbReference>
<name>A0A7T6XF11_PENDI</name>
<keyword evidence="7" id="KW-0539">Nucleus</keyword>
<proteinExistence type="inferred from homology"/>
<dbReference type="RefSeq" id="XP_065955681.1">
    <property type="nucleotide sequence ID" value="XM_066100281.1"/>
</dbReference>
<keyword evidence="9" id="KW-0131">Cell cycle</keyword>
<keyword evidence="5" id="KW-0236">DNA replication inhibitor</keyword>
<dbReference type="Proteomes" id="UP000595662">
    <property type="component" value="Chromosome 1"/>
</dbReference>
<evidence type="ECO:0000256" key="7">
    <source>
        <dbReference type="ARBA" id="ARBA00023242"/>
    </source>
</evidence>
<feature type="domain" description="Timeless N-terminal" evidence="10">
    <location>
        <begin position="40"/>
        <end position="94"/>
    </location>
</feature>
<evidence type="ECO:0000256" key="3">
    <source>
        <dbReference type="ARBA" id="ARBA00021529"/>
    </source>
</evidence>
<keyword evidence="4" id="KW-0227">DNA damage</keyword>
<evidence type="ECO:0000256" key="5">
    <source>
        <dbReference type="ARBA" id="ARBA00022880"/>
    </source>
</evidence>
<evidence type="ECO:0000313" key="11">
    <source>
        <dbReference type="EMBL" id="QQK39896.1"/>
    </source>
</evidence>
<dbReference type="GO" id="GO:0003677">
    <property type="term" value="F:DNA binding"/>
    <property type="evidence" value="ECO:0007669"/>
    <property type="project" value="TreeGrafter"/>
</dbReference>
<dbReference type="GO" id="GO:0006281">
    <property type="term" value="P:DNA repair"/>
    <property type="evidence" value="ECO:0007669"/>
    <property type="project" value="UniProtKB-KW"/>
</dbReference>
<dbReference type="GO" id="GO:0051321">
    <property type="term" value="P:meiotic cell cycle"/>
    <property type="evidence" value="ECO:0007669"/>
    <property type="project" value="UniProtKB-KW"/>
</dbReference>
<keyword evidence="8" id="KW-0469">Meiosis</keyword>
<dbReference type="Pfam" id="PF04821">
    <property type="entry name" value="TIMELESS"/>
    <property type="match status" value="1"/>
</dbReference>
<dbReference type="EMBL" id="CP060774">
    <property type="protein sequence ID" value="QQK39896.1"/>
    <property type="molecule type" value="Genomic_DNA"/>
</dbReference>
<evidence type="ECO:0000259" key="10">
    <source>
        <dbReference type="Pfam" id="PF04821"/>
    </source>
</evidence>
<dbReference type="PANTHER" id="PTHR22940">
    <property type="entry name" value="TIMEOUT/TIMELESS-2"/>
    <property type="match status" value="1"/>
</dbReference>
<comment type="subcellular location">
    <subcellularLocation>
        <location evidence="1">Nucleus</location>
    </subcellularLocation>
</comment>
<dbReference type="GO" id="GO:0000076">
    <property type="term" value="P:DNA replication checkpoint signaling"/>
    <property type="evidence" value="ECO:0007669"/>
    <property type="project" value="TreeGrafter"/>
</dbReference>
<accession>A0A7T6XF11</accession>
<protein>
    <recommendedName>
        <fullName evidence="3">Topoisomerase 1-associated factor 1</fullName>
    </recommendedName>
</protein>
<dbReference type="GeneID" id="90952428"/>
<dbReference type="InterPro" id="IPR006906">
    <property type="entry name" value="Timeless_N"/>
</dbReference>
<sequence>MDEEVVPLGHDVQVVDPDVRNYVYGLVTALGGFNGENADQYVLGDDALACLRDIKRWLKLHDEKNNRMDVARCLGEANLINGDLLPILSLWWASGQNTR</sequence>
<evidence type="ECO:0000256" key="2">
    <source>
        <dbReference type="ARBA" id="ARBA00008174"/>
    </source>
</evidence>
<comment type="similarity">
    <text evidence="2">Belongs to the timeless family.</text>
</comment>
<dbReference type="PANTHER" id="PTHR22940:SF4">
    <property type="entry name" value="PROTEIN TIMELESS HOMOLOG"/>
    <property type="match status" value="1"/>
</dbReference>
<evidence type="ECO:0000256" key="4">
    <source>
        <dbReference type="ARBA" id="ARBA00022763"/>
    </source>
</evidence>
<organism evidence="11 12">
    <name type="scientific">Penicillium digitatum</name>
    <name type="common">Green mold</name>
    <dbReference type="NCBI Taxonomy" id="36651"/>
    <lineage>
        <taxon>Eukaryota</taxon>
        <taxon>Fungi</taxon>
        <taxon>Dikarya</taxon>
        <taxon>Ascomycota</taxon>
        <taxon>Pezizomycotina</taxon>
        <taxon>Eurotiomycetes</taxon>
        <taxon>Eurotiomycetidae</taxon>
        <taxon>Eurotiales</taxon>
        <taxon>Aspergillaceae</taxon>
        <taxon>Penicillium</taxon>
    </lineage>
</organism>
<dbReference type="GO" id="GO:0031298">
    <property type="term" value="C:replication fork protection complex"/>
    <property type="evidence" value="ECO:0007669"/>
    <property type="project" value="TreeGrafter"/>
</dbReference>